<gene>
    <name evidence="6" type="ORF">BDW47DRAFT_132244</name>
</gene>
<dbReference type="SUPFAM" id="SSF50978">
    <property type="entry name" value="WD40 repeat-like"/>
    <property type="match status" value="2"/>
</dbReference>
<feature type="repeat" description="WD" evidence="3">
    <location>
        <begin position="1004"/>
        <end position="1031"/>
    </location>
</feature>
<feature type="repeat" description="WD" evidence="3">
    <location>
        <begin position="1032"/>
        <end position="1073"/>
    </location>
</feature>
<organism evidence="6 7">
    <name type="scientific">Aspergillus candidus</name>
    <dbReference type="NCBI Taxonomy" id="41067"/>
    <lineage>
        <taxon>Eukaryota</taxon>
        <taxon>Fungi</taxon>
        <taxon>Dikarya</taxon>
        <taxon>Ascomycota</taxon>
        <taxon>Pezizomycotina</taxon>
        <taxon>Eurotiomycetes</taxon>
        <taxon>Eurotiomycetidae</taxon>
        <taxon>Eurotiales</taxon>
        <taxon>Aspergillaceae</taxon>
        <taxon>Aspergillus</taxon>
        <taxon>Aspergillus subgen. Circumdati</taxon>
    </lineage>
</organism>
<dbReference type="STRING" id="41067.A0A2I2FM59"/>
<evidence type="ECO:0000259" key="5">
    <source>
        <dbReference type="PROSITE" id="PS50837"/>
    </source>
</evidence>
<dbReference type="EMBL" id="KZ559119">
    <property type="protein sequence ID" value="PLB41727.1"/>
    <property type="molecule type" value="Genomic_DNA"/>
</dbReference>
<dbReference type="PRINTS" id="PR00320">
    <property type="entry name" value="GPROTEINBRPT"/>
</dbReference>
<dbReference type="PANTHER" id="PTHR19879:SF9">
    <property type="entry name" value="TRANSCRIPTION INITIATION FACTOR TFIID SUBUNIT 5"/>
    <property type="match status" value="1"/>
</dbReference>
<dbReference type="Gene3D" id="3.40.50.300">
    <property type="entry name" value="P-loop containing nucleotide triphosphate hydrolases"/>
    <property type="match status" value="1"/>
</dbReference>
<feature type="repeat" description="WD" evidence="3">
    <location>
        <begin position="835"/>
        <end position="876"/>
    </location>
</feature>
<dbReference type="PROSITE" id="PS50082">
    <property type="entry name" value="WD_REPEATS_2"/>
    <property type="match status" value="10"/>
</dbReference>
<dbReference type="Pfam" id="PF24883">
    <property type="entry name" value="NPHP3_N"/>
    <property type="match status" value="1"/>
</dbReference>
<name>A0A2I2FM59_ASPCN</name>
<evidence type="ECO:0000256" key="3">
    <source>
        <dbReference type="PROSITE-ProRule" id="PRU00221"/>
    </source>
</evidence>
<dbReference type="InterPro" id="IPR019775">
    <property type="entry name" value="WD40_repeat_CS"/>
</dbReference>
<feature type="repeat" description="WD" evidence="3">
    <location>
        <begin position="751"/>
        <end position="792"/>
    </location>
</feature>
<evidence type="ECO:0000313" key="6">
    <source>
        <dbReference type="EMBL" id="PLB41727.1"/>
    </source>
</evidence>
<dbReference type="CDD" id="cd00200">
    <property type="entry name" value="WD40"/>
    <property type="match status" value="1"/>
</dbReference>
<evidence type="ECO:0000256" key="4">
    <source>
        <dbReference type="SAM" id="Coils"/>
    </source>
</evidence>
<dbReference type="InterPro" id="IPR056884">
    <property type="entry name" value="NPHP3-like_N"/>
</dbReference>
<dbReference type="RefSeq" id="XP_024675739.1">
    <property type="nucleotide sequence ID" value="XM_024817513.1"/>
</dbReference>
<evidence type="ECO:0000256" key="1">
    <source>
        <dbReference type="ARBA" id="ARBA00022574"/>
    </source>
</evidence>
<dbReference type="SUPFAM" id="SSF52540">
    <property type="entry name" value="P-loop containing nucleoside triphosphate hydrolases"/>
    <property type="match status" value="1"/>
</dbReference>
<evidence type="ECO:0000256" key="2">
    <source>
        <dbReference type="ARBA" id="ARBA00022737"/>
    </source>
</evidence>
<dbReference type="AlphaFoldDB" id="A0A2I2FM59"/>
<dbReference type="PANTHER" id="PTHR19879">
    <property type="entry name" value="TRANSCRIPTION INITIATION FACTOR TFIID"/>
    <property type="match status" value="1"/>
</dbReference>
<dbReference type="PROSITE" id="PS00678">
    <property type="entry name" value="WD_REPEATS_1"/>
    <property type="match status" value="1"/>
</dbReference>
<keyword evidence="1 3" id="KW-0853">WD repeat</keyword>
<feature type="repeat" description="WD" evidence="3">
    <location>
        <begin position="793"/>
        <end position="834"/>
    </location>
</feature>
<dbReference type="GeneID" id="36524673"/>
<feature type="domain" description="NACHT" evidence="5">
    <location>
        <begin position="178"/>
        <end position="326"/>
    </location>
</feature>
<dbReference type="OrthoDB" id="1577640at2759"/>
<reference evidence="6 7" key="1">
    <citation type="submission" date="2017-12" db="EMBL/GenBank/DDBJ databases">
        <authorList>
            <consortium name="DOE Joint Genome Institute"/>
            <person name="Haridas S."/>
            <person name="Kjaerbolling I."/>
            <person name="Vesth T.C."/>
            <person name="Frisvad J.C."/>
            <person name="Nybo J.L."/>
            <person name="Theobald S."/>
            <person name="Kuo A."/>
            <person name="Bowyer P."/>
            <person name="Matsuda Y."/>
            <person name="Mondo S."/>
            <person name="Lyhne E.K."/>
            <person name="Kogle M.E."/>
            <person name="Clum A."/>
            <person name="Lipzen A."/>
            <person name="Salamov A."/>
            <person name="Ngan C.Y."/>
            <person name="Daum C."/>
            <person name="Chiniquy J."/>
            <person name="Barry K."/>
            <person name="LaButti K."/>
            <person name="Simmons B.A."/>
            <person name="Magnuson J.K."/>
            <person name="Mortensen U.H."/>
            <person name="Larsen T.O."/>
            <person name="Grigoriev I.V."/>
            <person name="Baker S.E."/>
            <person name="Andersen M.R."/>
            <person name="Nordberg H.P."/>
            <person name="Cantor M.N."/>
            <person name="Hua S.X."/>
        </authorList>
    </citation>
    <scope>NUCLEOTIDE SEQUENCE [LARGE SCALE GENOMIC DNA]</scope>
    <source>
        <strain evidence="6 7">CBS 102.13</strain>
    </source>
</reference>
<sequence length="1182" mass="134159">MEPLSGAASVIAVIQITGAISQICGSYISEVKEARQDILCLQKEIDALSQTLEFLEKLLHNQSPTKPASQNLVDNVAKCSSTLTRLRDRIDPEATQTQMRKWGLRAWKWPMKSEEARKAILRQSTNLLDQKIDLGWLHVAKGAAFNDYENQHTECLPGTRVELLREIYRWVEVSDGKCIFWLDGMAGTGKSTIARTVASRLKGQSLLGASFFFKRGELDRGDAKLLFSTLARQLGGTVPQLVPNIQKSIEDDPYISGRVLREQFEKLILQPLIAVNPGPKSIILVVIDALDECDQDDDIRNILRLLPRVQESHSVQLRFLLTSRPDLPIRLGFRGIKDDYQHLKLHKIPNPVIEHDIRLYFETEFSQLQEERDLPTDWPGDKIINTLVKRATPLFISATTLFRFISDDRWSATERLNVVLEDRIKYVTKMEGTYMPILNRLLINEDEEEFQQLIQGFKNIIGILILLATPLSVNSLTKLLQLDTDKVQTQFKLFHSVLDVPTSSEDPVRILHLSFRDFLLDKKQEGKPFWVDEREVHAKLTIKCLKLMQDNHYGLRRNICNLKDDTTQRSDIDEQTLSRSLPPELRYACRYWMHHLLQSHNPSNELVQALSFLESHFLYWVEVISLLGIMSEVVEMIQRLRSTIQADESPTISSFLYDAWRFLLQNRQIADVAPLQLYSSGLMFTPKNSVIRRTFKSELSRWGQLPKTLEGHSHWVNSLVFSPDSQLLASGSGDKTVKLWDPRTGELRQTLEGHSDWVNLLAFSPDSQLLASSSRDKTIKLWSPYTGELRQTLKGHSDWVNLLAFSPDSQLLASSSRDKTIKLWNPYTSKLCQTLKSHSDWVNSLAFSPDSQVLVSGSYDKTIKLWNSCTGELRQTLEGHSDWVNSLAFSPDSQVLASGSHDMTIKLWDPCTGELRETLEGHSHWVNSLAFSPDSQLLASSSRDETIKLWNPRTGELRQTLEGHSHSVNLLAFSPESQLLASGSRDETIKLWDPCTGELCQTLEDSQLLASSSGDKTIKLWDSNTGKLCQTLEGCSDLVNPLAFSPDSQLLASGSHDKTIKLWNPCTGELCQTLEGHFYPLKSLAFSPDSQLLASGSDDETVKLWDPRTGELRQTLEDHSHWLWIGTEIDGLSLLEEQWIAYRGKIRLWLHPNYRPRHLAFRAGIIALAHPSGRISFISGFS</sequence>
<feature type="repeat" description="WD" evidence="3">
    <location>
        <begin position="961"/>
        <end position="1002"/>
    </location>
</feature>
<protein>
    <submittedName>
        <fullName evidence="6">WD40-repeat-containing domain protein</fullName>
    </submittedName>
</protein>
<keyword evidence="2" id="KW-0677">Repeat</keyword>
<accession>A0A2I2FM59</accession>
<keyword evidence="4" id="KW-0175">Coiled coil</keyword>
<feature type="repeat" description="WD" evidence="3">
    <location>
        <begin position="919"/>
        <end position="960"/>
    </location>
</feature>
<feature type="repeat" description="WD" evidence="3">
    <location>
        <begin position="877"/>
        <end position="918"/>
    </location>
</feature>
<dbReference type="Proteomes" id="UP000234585">
    <property type="component" value="Unassembled WGS sequence"/>
</dbReference>
<dbReference type="InterPro" id="IPR001680">
    <property type="entry name" value="WD40_rpt"/>
</dbReference>
<dbReference type="Gene3D" id="2.130.10.10">
    <property type="entry name" value="YVTN repeat-like/Quinoprotein amine dehydrogenase"/>
    <property type="match status" value="5"/>
</dbReference>
<dbReference type="InterPro" id="IPR020472">
    <property type="entry name" value="WD40_PAC1"/>
</dbReference>
<dbReference type="InterPro" id="IPR036322">
    <property type="entry name" value="WD40_repeat_dom_sf"/>
</dbReference>
<dbReference type="Pfam" id="PF00400">
    <property type="entry name" value="WD40"/>
    <property type="match status" value="10"/>
</dbReference>
<feature type="repeat" description="WD" evidence="3">
    <location>
        <begin position="1074"/>
        <end position="1115"/>
    </location>
</feature>
<feature type="repeat" description="WD" evidence="3">
    <location>
        <begin position="709"/>
        <end position="750"/>
    </location>
</feature>
<keyword evidence="7" id="KW-1185">Reference proteome</keyword>
<dbReference type="InterPro" id="IPR015943">
    <property type="entry name" value="WD40/YVTN_repeat-like_dom_sf"/>
</dbReference>
<feature type="coiled-coil region" evidence="4">
    <location>
        <begin position="31"/>
        <end position="58"/>
    </location>
</feature>
<dbReference type="SMART" id="SM00320">
    <property type="entry name" value="WD40"/>
    <property type="match status" value="10"/>
</dbReference>
<evidence type="ECO:0000313" key="7">
    <source>
        <dbReference type="Proteomes" id="UP000234585"/>
    </source>
</evidence>
<dbReference type="PROSITE" id="PS50294">
    <property type="entry name" value="WD_REPEATS_REGION"/>
    <property type="match status" value="9"/>
</dbReference>
<dbReference type="InterPro" id="IPR007111">
    <property type="entry name" value="NACHT_NTPase"/>
</dbReference>
<dbReference type="PROSITE" id="PS50837">
    <property type="entry name" value="NACHT"/>
    <property type="match status" value="1"/>
</dbReference>
<dbReference type="InterPro" id="IPR027417">
    <property type="entry name" value="P-loop_NTPase"/>
</dbReference>
<proteinExistence type="predicted"/>